<evidence type="ECO:0000313" key="1">
    <source>
        <dbReference type="EMBL" id="MBC9984555.1"/>
    </source>
</evidence>
<dbReference type="RefSeq" id="WP_188108256.1">
    <property type="nucleotide sequence ID" value="NZ_JAANIH010000118.1"/>
</dbReference>
<dbReference type="EMBL" id="JAATTO010000122">
    <property type="protein sequence ID" value="MBC9984555.1"/>
    <property type="molecule type" value="Genomic_DNA"/>
</dbReference>
<name>A0ABR7ULQ3_9BRAD</name>
<keyword evidence="2" id="KW-1185">Reference proteome</keyword>
<comment type="caution">
    <text evidence="1">The sequence shown here is derived from an EMBL/GenBank/DDBJ whole genome shotgun (WGS) entry which is preliminary data.</text>
</comment>
<gene>
    <name evidence="1" type="ORF">HA482_40990</name>
</gene>
<organism evidence="1 2">
    <name type="scientific">Bradyrhizobium campsiandrae</name>
    <dbReference type="NCBI Taxonomy" id="1729892"/>
    <lineage>
        <taxon>Bacteria</taxon>
        <taxon>Pseudomonadati</taxon>
        <taxon>Pseudomonadota</taxon>
        <taxon>Alphaproteobacteria</taxon>
        <taxon>Hyphomicrobiales</taxon>
        <taxon>Nitrobacteraceae</taxon>
        <taxon>Bradyrhizobium</taxon>
    </lineage>
</organism>
<reference evidence="1 2" key="1">
    <citation type="journal article" date="2020" name="Arch. Microbiol.">
        <title>Bradyrhizobium campsiandrae sp. nov., a nitrogen-fixing bacterial strain isolated from a native leguminous tree from the Amazon adapted to flooded conditions.</title>
        <authorList>
            <person name="Cabral Michel D."/>
            <person name="Martins da Costa E."/>
            <person name="Azarias Guimaraes A."/>
            <person name="Soares de Carvalho T."/>
            <person name="Santos de Castro Caputo P."/>
            <person name="Willems A."/>
            <person name="de Souza Moreira F.M."/>
        </authorList>
    </citation>
    <scope>NUCLEOTIDE SEQUENCE [LARGE SCALE GENOMIC DNA]</scope>
    <source>
        <strain evidence="2">INPA 384B</strain>
    </source>
</reference>
<dbReference type="Proteomes" id="UP000639516">
    <property type="component" value="Unassembled WGS sequence"/>
</dbReference>
<evidence type="ECO:0000313" key="2">
    <source>
        <dbReference type="Proteomes" id="UP000639516"/>
    </source>
</evidence>
<sequence>MSTKAQRLSSNQAKPLSDEDIAGVAGGMKNAETAAFQAFWNGLINSCGPEGQKVLATSVARSFDI</sequence>
<protein>
    <submittedName>
        <fullName evidence="1">Uncharacterized protein</fullName>
    </submittedName>
</protein>
<accession>A0ABR7ULQ3</accession>
<proteinExistence type="predicted"/>